<feature type="transmembrane region" description="Helical" evidence="7">
    <location>
        <begin position="89"/>
        <end position="113"/>
    </location>
</feature>
<dbReference type="InterPro" id="IPR000515">
    <property type="entry name" value="MetI-like"/>
</dbReference>
<evidence type="ECO:0000259" key="8">
    <source>
        <dbReference type="PROSITE" id="PS50928"/>
    </source>
</evidence>
<dbReference type="AlphaFoldDB" id="A0A5C0B4W0"/>
<dbReference type="PROSITE" id="PS50928">
    <property type="entry name" value="ABC_TM1"/>
    <property type="match status" value="1"/>
</dbReference>
<dbReference type="SUPFAM" id="SSF161098">
    <property type="entry name" value="MetI-like"/>
    <property type="match status" value="1"/>
</dbReference>
<proteinExistence type="inferred from homology"/>
<sequence>MTTTVSPAAKVVSRRRNYGSLEFILGASLSGIVILAVLLSGFLFPDGGESMDLGSRLIAPFQSWDHIFGTDPLGRDVLARVVVGGKISLTVGFASVIAGALLGTVMGLISGYYRGFWDMIVMRFADVQLALPFILVAITFISILGGGLTNVIFFMVISQWVQYARLIRGQVLALREREFIQAARAFGVRDLAMIRHHVLPNVIGPLIILMTLNVANNILLESSLTFLGLGVDPMIPSWGGMLADGRTYLQDAWWVSVVPGLAIMLTVLGLNLLGDWLRDRLDPTGKV</sequence>
<dbReference type="GO" id="GO:0005886">
    <property type="term" value="C:plasma membrane"/>
    <property type="evidence" value="ECO:0007669"/>
    <property type="project" value="UniProtKB-SubCell"/>
</dbReference>
<keyword evidence="5 7" id="KW-1133">Transmembrane helix</keyword>
<dbReference type="Pfam" id="PF00528">
    <property type="entry name" value="BPD_transp_1"/>
    <property type="match status" value="1"/>
</dbReference>
<evidence type="ECO:0000256" key="3">
    <source>
        <dbReference type="ARBA" id="ARBA00022475"/>
    </source>
</evidence>
<dbReference type="OrthoDB" id="9783218at2"/>
<dbReference type="InterPro" id="IPR050366">
    <property type="entry name" value="BP-dependent_transpt_permease"/>
</dbReference>
<feature type="transmembrane region" description="Helical" evidence="7">
    <location>
        <begin position="133"/>
        <end position="157"/>
    </location>
</feature>
<keyword evidence="6 7" id="KW-0472">Membrane</keyword>
<reference evidence="9 10" key="1">
    <citation type="submission" date="2019-08" db="EMBL/GenBank/DDBJ databases">
        <title>Amphibian skin-associated Pigmentiphaga: genome sequence and occurrence across geography and hosts.</title>
        <authorList>
            <person name="Bletz M.C."/>
            <person name="Bunk B."/>
            <person name="Sproeer C."/>
            <person name="Biwer P."/>
            <person name="Reiter S."/>
            <person name="Rabemananjara F.C.E."/>
            <person name="Schulz S."/>
            <person name="Overmann J."/>
            <person name="Vences M."/>
        </authorList>
    </citation>
    <scope>NUCLEOTIDE SEQUENCE [LARGE SCALE GENOMIC DNA]</scope>
    <source>
        <strain evidence="9 10">Mada1488</strain>
    </source>
</reference>
<evidence type="ECO:0000256" key="6">
    <source>
        <dbReference type="ARBA" id="ARBA00023136"/>
    </source>
</evidence>
<evidence type="ECO:0000256" key="7">
    <source>
        <dbReference type="RuleBase" id="RU363032"/>
    </source>
</evidence>
<dbReference type="PANTHER" id="PTHR43386:SF1">
    <property type="entry name" value="D,D-DIPEPTIDE TRANSPORT SYSTEM PERMEASE PROTEIN DDPC-RELATED"/>
    <property type="match status" value="1"/>
</dbReference>
<feature type="transmembrane region" description="Helical" evidence="7">
    <location>
        <begin position="198"/>
        <end position="219"/>
    </location>
</feature>
<dbReference type="Gene3D" id="1.10.3720.10">
    <property type="entry name" value="MetI-like"/>
    <property type="match status" value="1"/>
</dbReference>
<protein>
    <submittedName>
        <fullName evidence="9">ABC transporter permease</fullName>
    </submittedName>
</protein>
<keyword evidence="4 7" id="KW-0812">Transmembrane</keyword>
<evidence type="ECO:0000256" key="5">
    <source>
        <dbReference type="ARBA" id="ARBA00022989"/>
    </source>
</evidence>
<evidence type="ECO:0000256" key="1">
    <source>
        <dbReference type="ARBA" id="ARBA00004651"/>
    </source>
</evidence>
<name>A0A5C0B4W0_9BURK</name>
<comment type="subcellular location">
    <subcellularLocation>
        <location evidence="1 7">Cell membrane</location>
        <topology evidence="1 7">Multi-pass membrane protein</topology>
    </subcellularLocation>
</comment>
<evidence type="ECO:0000256" key="4">
    <source>
        <dbReference type="ARBA" id="ARBA00022692"/>
    </source>
</evidence>
<feature type="domain" description="ABC transmembrane type-1" evidence="8">
    <location>
        <begin position="85"/>
        <end position="274"/>
    </location>
</feature>
<comment type="similarity">
    <text evidence="7">Belongs to the binding-protein-dependent transport system permease family.</text>
</comment>
<dbReference type="Proteomes" id="UP000325161">
    <property type="component" value="Chromosome"/>
</dbReference>
<evidence type="ECO:0000313" key="10">
    <source>
        <dbReference type="Proteomes" id="UP000325161"/>
    </source>
</evidence>
<dbReference type="GO" id="GO:0055085">
    <property type="term" value="P:transmembrane transport"/>
    <property type="evidence" value="ECO:0007669"/>
    <property type="project" value="InterPro"/>
</dbReference>
<dbReference type="CDD" id="cd06261">
    <property type="entry name" value="TM_PBP2"/>
    <property type="match status" value="1"/>
</dbReference>
<accession>A0A5C0B4W0</accession>
<feature type="transmembrane region" description="Helical" evidence="7">
    <location>
        <begin position="23"/>
        <end position="44"/>
    </location>
</feature>
<evidence type="ECO:0000313" key="9">
    <source>
        <dbReference type="EMBL" id="QEI08876.1"/>
    </source>
</evidence>
<dbReference type="EMBL" id="CP043046">
    <property type="protein sequence ID" value="QEI08876.1"/>
    <property type="molecule type" value="Genomic_DNA"/>
</dbReference>
<dbReference type="KEGG" id="pacr:FXN63_25735"/>
<keyword evidence="2 7" id="KW-0813">Transport</keyword>
<dbReference type="RefSeq" id="WP_148818437.1">
    <property type="nucleotide sequence ID" value="NZ_CP043046.1"/>
</dbReference>
<dbReference type="InterPro" id="IPR035906">
    <property type="entry name" value="MetI-like_sf"/>
</dbReference>
<keyword evidence="10" id="KW-1185">Reference proteome</keyword>
<gene>
    <name evidence="9" type="ORF">FXN63_25735</name>
</gene>
<dbReference type="PANTHER" id="PTHR43386">
    <property type="entry name" value="OLIGOPEPTIDE TRANSPORT SYSTEM PERMEASE PROTEIN APPC"/>
    <property type="match status" value="1"/>
</dbReference>
<feature type="transmembrane region" description="Helical" evidence="7">
    <location>
        <begin position="252"/>
        <end position="273"/>
    </location>
</feature>
<organism evidence="9 10">
    <name type="scientific">Pigmentiphaga aceris</name>
    <dbReference type="NCBI Taxonomy" id="1940612"/>
    <lineage>
        <taxon>Bacteria</taxon>
        <taxon>Pseudomonadati</taxon>
        <taxon>Pseudomonadota</taxon>
        <taxon>Betaproteobacteria</taxon>
        <taxon>Burkholderiales</taxon>
        <taxon>Alcaligenaceae</taxon>
        <taxon>Pigmentiphaga</taxon>
    </lineage>
</organism>
<evidence type="ECO:0000256" key="2">
    <source>
        <dbReference type="ARBA" id="ARBA00022448"/>
    </source>
</evidence>
<keyword evidence="3" id="KW-1003">Cell membrane</keyword>